<evidence type="ECO:0000313" key="2">
    <source>
        <dbReference type="Proteomes" id="UP000318437"/>
    </source>
</evidence>
<comment type="caution">
    <text evidence="1">The sequence shown here is derived from an EMBL/GenBank/DDBJ whole genome shotgun (WGS) entry which is preliminary data.</text>
</comment>
<dbReference type="AlphaFoldDB" id="A0A5C6CSB8"/>
<dbReference type="Proteomes" id="UP000318437">
    <property type="component" value="Unassembled WGS sequence"/>
</dbReference>
<reference evidence="1 2" key="1">
    <citation type="submission" date="2019-02" db="EMBL/GenBank/DDBJ databases">
        <title>Deep-cultivation of Planctomycetes and their phenomic and genomic characterization uncovers novel biology.</title>
        <authorList>
            <person name="Wiegand S."/>
            <person name="Jogler M."/>
            <person name="Boedeker C."/>
            <person name="Pinto D."/>
            <person name="Vollmers J."/>
            <person name="Rivas-Marin E."/>
            <person name="Kohn T."/>
            <person name="Peeters S.H."/>
            <person name="Heuer A."/>
            <person name="Rast P."/>
            <person name="Oberbeckmann S."/>
            <person name="Bunk B."/>
            <person name="Jeske O."/>
            <person name="Meyerdierks A."/>
            <person name="Storesund J.E."/>
            <person name="Kallscheuer N."/>
            <person name="Luecker S."/>
            <person name="Lage O.M."/>
            <person name="Pohl T."/>
            <person name="Merkel B.J."/>
            <person name="Hornburger P."/>
            <person name="Mueller R.-W."/>
            <person name="Bruemmer F."/>
            <person name="Labrenz M."/>
            <person name="Spormann A.M."/>
            <person name="Op Den Camp H."/>
            <person name="Overmann J."/>
            <person name="Amann R."/>
            <person name="Jetten M.S.M."/>
            <person name="Mascher T."/>
            <person name="Medema M.H."/>
            <person name="Devos D.P."/>
            <person name="Kaster A.-K."/>
            <person name="Ovreas L."/>
            <person name="Rohde M."/>
            <person name="Galperin M.Y."/>
            <person name="Jogler C."/>
        </authorList>
    </citation>
    <scope>NUCLEOTIDE SEQUENCE [LARGE SCALE GENOMIC DNA]</scope>
    <source>
        <strain evidence="1 2">Pla144</strain>
    </source>
</reference>
<organism evidence="1 2">
    <name type="scientific">Bythopirellula polymerisocia</name>
    <dbReference type="NCBI Taxonomy" id="2528003"/>
    <lineage>
        <taxon>Bacteria</taxon>
        <taxon>Pseudomonadati</taxon>
        <taxon>Planctomycetota</taxon>
        <taxon>Planctomycetia</taxon>
        <taxon>Pirellulales</taxon>
        <taxon>Lacipirellulaceae</taxon>
        <taxon>Bythopirellula</taxon>
    </lineage>
</organism>
<accession>A0A5C6CSB8</accession>
<sequence length="223" mass="23443">MTKSFFIDGGHLTMQFSRHCCACIVALAFVHHAPAVTTSWISNVGGSFTDPLKWTNGVPQFNDTAVFNRNLNIQYNVTFPGRQALDPPIVYAMKQLRIGTSTVSFADSTNFGLLADNSLAVINPSGNQADRGIIVGDAAGQVAVLNTILKSFLAAAATIGDVAGSVGTVNVNGGVFSMAGSEFGDSIIIGNDGAGSRAVVAGDLRDRVVIHRRSTHKEKGKMT</sequence>
<proteinExistence type="predicted"/>
<keyword evidence="2" id="KW-1185">Reference proteome</keyword>
<gene>
    <name evidence="1" type="ORF">Pla144_21750</name>
</gene>
<name>A0A5C6CSB8_9BACT</name>
<dbReference type="EMBL" id="SJPS01000003">
    <property type="protein sequence ID" value="TWU27402.1"/>
    <property type="molecule type" value="Genomic_DNA"/>
</dbReference>
<evidence type="ECO:0000313" key="1">
    <source>
        <dbReference type="EMBL" id="TWU27402.1"/>
    </source>
</evidence>
<protein>
    <submittedName>
        <fullName evidence="1">Uncharacterized protein</fullName>
    </submittedName>
</protein>